<comment type="caution">
    <text evidence="1">The sequence shown here is derived from an EMBL/GenBank/DDBJ whole genome shotgun (WGS) entry which is preliminary data.</text>
</comment>
<proteinExistence type="predicted"/>
<dbReference type="Proteomes" id="UP000322234">
    <property type="component" value="Unassembled WGS sequence"/>
</dbReference>
<protein>
    <submittedName>
        <fullName evidence="1">Uncharacterized protein</fullName>
    </submittedName>
</protein>
<dbReference type="AlphaFoldDB" id="A0A6B0R7V9"/>
<reference evidence="1" key="1">
    <citation type="submission" date="2019-10" db="EMBL/GenBank/DDBJ databases">
        <title>The sequence and de novo assembly of the wild yak genome.</title>
        <authorList>
            <person name="Liu Y."/>
        </authorList>
    </citation>
    <scope>NUCLEOTIDE SEQUENCE [LARGE SCALE GENOMIC DNA]</scope>
    <source>
        <strain evidence="1">WY2019</strain>
    </source>
</reference>
<keyword evidence="2" id="KW-1185">Reference proteome</keyword>
<organism evidence="1 2">
    <name type="scientific">Bos mutus</name>
    <name type="common">wild yak</name>
    <dbReference type="NCBI Taxonomy" id="72004"/>
    <lineage>
        <taxon>Eukaryota</taxon>
        <taxon>Metazoa</taxon>
        <taxon>Chordata</taxon>
        <taxon>Craniata</taxon>
        <taxon>Vertebrata</taxon>
        <taxon>Euteleostomi</taxon>
        <taxon>Mammalia</taxon>
        <taxon>Eutheria</taxon>
        <taxon>Laurasiatheria</taxon>
        <taxon>Artiodactyla</taxon>
        <taxon>Ruminantia</taxon>
        <taxon>Pecora</taxon>
        <taxon>Bovidae</taxon>
        <taxon>Bovinae</taxon>
        <taxon>Bos</taxon>
    </lineage>
</organism>
<gene>
    <name evidence="1" type="ORF">E5288_WYG014677</name>
</gene>
<name>A0A6B0R7V9_9CETA</name>
<evidence type="ECO:0000313" key="1">
    <source>
        <dbReference type="EMBL" id="MXQ83563.1"/>
    </source>
</evidence>
<accession>A0A6B0R7V9</accession>
<dbReference type="EMBL" id="VBQZ03000017">
    <property type="protein sequence ID" value="MXQ83563.1"/>
    <property type="molecule type" value="Genomic_DNA"/>
</dbReference>
<sequence length="471" mass="53267">MDLHVGNAVLKRDLYFVSVSFSQVLLSNNKQTEPVWVGWAKSQRQRRVRGVVFPTIEGVYPQNPHLNPIILSPSRTCNAHHRGSQCPSDDVTPRTSGKCNWSPFSSCCDSSDTGYFRKYSPGQVEAKYSRAVQAEQSGSKVLNDRSSAGRGHFLSRTSKSALVQGGKRLCEHRNDPKDVSRPRNLLGNIGSRACRRCRWFREAEFATDDCCLHPSEGVDPSGVFRRCNFSQSPARGLAVLRDRATAEPPGKCSFPEGNRATHRQLFSLKRRSLRSAVRTGATPGAAGRLSPTQQQYSRSWNRAGLWAAPFRRGKRPLFATATRRVRYAEVPALDGFGAGEGLLRGQASALPFYKKRTWKEDCVDYWKLQSHVSGLSIPKPYVIALLEDGKEPCMVEEKLSKDTFPDCKTRWENKELSMKEDIYDEDLPQMVLKEKTIQQNHEFSNFNKDLYYIKKFEGKYENQPSVEDQQT</sequence>
<evidence type="ECO:0000313" key="2">
    <source>
        <dbReference type="Proteomes" id="UP000322234"/>
    </source>
</evidence>